<dbReference type="GO" id="GO:0008360">
    <property type="term" value="P:regulation of cell shape"/>
    <property type="evidence" value="ECO:0007669"/>
    <property type="project" value="UniProtKB-KW"/>
</dbReference>
<dbReference type="Proteomes" id="UP000323426">
    <property type="component" value="Unassembled WGS sequence"/>
</dbReference>
<dbReference type="Gene3D" id="1.10.3810.10">
    <property type="entry name" value="Biosynthetic peptidoglycan transglycosylase-like"/>
    <property type="match status" value="1"/>
</dbReference>
<keyword evidence="14" id="KW-0511">Multifunctional enzyme</keyword>
<dbReference type="InterPro" id="IPR023346">
    <property type="entry name" value="Lysozyme-like_dom_sf"/>
</dbReference>
<feature type="compositionally biased region" description="Basic and acidic residues" evidence="18">
    <location>
        <begin position="807"/>
        <end position="822"/>
    </location>
</feature>
<keyword evidence="19" id="KW-0812">Transmembrane</keyword>
<dbReference type="InterPro" id="IPR001460">
    <property type="entry name" value="PCN-bd_Tpept"/>
</dbReference>
<reference evidence="22 23" key="1">
    <citation type="submission" date="2019-09" db="EMBL/GenBank/DDBJ databases">
        <title>Genome sequence and assembly of Adhaeribacter sp.</title>
        <authorList>
            <person name="Chhetri G."/>
        </authorList>
    </citation>
    <scope>NUCLEOTIDE SEQUENCE [LARGE SCALE GENOMIC DNA]</scope>
    <source>
        <strain evidence="22 23">DK36</strain>
    </source>
</reference>
<evidence type="ECO:0000256" key="9">
    <source>
        <dbReference type="ARBA" id="ARBA00022679"/>
    </source>
</evidence>
<evidence type="ECO:0000256" key="2">
    <source>
        <dbReference type="ARBA" id="ARBA00004752"/>
    </source>
</evidence>
<dbReference type="GO" id="GO:0030288">
    <property type="term" value="C:outer membrane-bounded periplasmic space"/>
    <property type="evidence" value="ECO:0007669"/>
    <property type="project" value="TreeGrafter"/>
</dbReference>
<feature type="transmembrane region" description="Helical" evidence="19">
    <location>
        <begin position="70"/>
        <end position="91"/>
    </location>
</feature>
<dbReference type="EMBL" id="VWSF01000011">
    <property type="protein sequence ID" value="KAA5544259.1"/>
    <property type="molecule type" value="Genomic_DNA"/>
</dbReference>
<dbReference type="GO" id="GO:0006508">
    <property type="term" value="P:proteolysis"/>
    <property type="evidence" value="ECO:0007669"/>
    <property type="project" value="UniProtKB-KW"/>
</dbReference>
<comment type="similarity">
    <text evidence="3">In the C-terminal section; belongs to the transpeptidase family.</text>
</comment>
<evidence type="ECO:0000256" key="18">
    <source>
        <dbReference type="SAM" id="MobiDB-lite"/>
    </source>
</evidence>
<evidence type="ECO:0000256" key="8">
    <source>
        <dbReference type="ARBA" id="ARBA00022676"/>
    </source>
</evidence>
<dbReference type="PANTHER" id="PTHR32282:SF11">
    <property type="entry name" value="PENICILLIN-BINDING PROTEIN 1B"/>
    <property type="match status" value="1"/>
</dbReference>
<feature type="domain" description="Penicillin-binding protein transpeptidase" evidence="20">
    <location>
        <begin position="470"/>
        <end position="706"/>
    </location>
</feature>
<dbReference type="GO" id="GO:0009002">
    <property type="term" value="F:serine-type D-Ala-D-Ala carboxypeptidase activity"/>
    <property type="evidence" value="ECO:0007669"/>
    <property type="project" value="UniProtKB-EC"/>
</dbReference>
<dbReference type="Gene3D" id="3.40.710.10">
    <property type="entry name" value="DD-peptidase/beta-lactamase superfamily"/>
    <property type="match status" value="1"/>
</dbReference>
<protein>
    <submittedName>
        <fullName evidence="22">Penicillin-binding protein</fullName>
    </submittedName>
</protein>
<organism evidence="22 23">
    <name type="scientific">Adhaeribacter rhizoryzae</name>
    <dbReference type="NCBI Taxonomy" id="2607907"/>
    <lineage>
        <taxon>Bacteria</taxon>
        <taxon>Pseudomonadati</taxon>
        <taxon>Bacteroidota</taxon>
        <taxon>Cytophagia</taxon>
        <taxon>Cytophagales</taxon>
        <taxon>Hymenobacteraceae</taxon>
        <taxon>Adhaeribacter</taxon>
    </lineage>
</organism>
<evidence type="ECO:0000256" key="15">
    <source>
        <dbReference type="ARBA" id="ARBA00023316"/>
    </source>
</evidence>
<keyword evidence="7" id="KW-0645">Protease</keyword>
<comment type="pathway">
    <text evidence="2">Cell wall biogenesis; peptidoglycan biosynthesis.</text>
</comment>
<dbReference type="InterPro" id="IPR036950">
    <property type="entry name" value="PBP_transglycosylase"/>
</dbReference>
<evidence type="ECO:0000256" key="5">
    <source>
        <dbReference type="ARBA" id="ARBA00022475"/>
    </source>
</evidence>
<evidence type="ECO:0000256" key="12">
    <source>
        <dbReference type="ARBA" id="ARBA00022984"/>
    </source>
</evidence>
<evidence type="ECO:0000256" key="11">
    <source>
        <dbReference type="ARBA" id="ARBA00022960"/>
    </source>
</evidence>
<accession>A0A5M6DDS5</accession>
<comment type="subcellular location">
    <subcellularLocation>
        <location evidence="1">Cell membrane</location>
    </subcellularLocation>
</comment>
<keyword evidence="19" id="KW-1133">Transmembrane helix</keyword>
<evidence type="ECO:0000256" key="6">
    <source>
        <dbReference type="ARBA" id="ARBA00022645"/>
    </source>
</evidence>
<evidence type="ECO:0000256" key="10">
    <source>
        <dbReference type="ARBA" id="ARBA00022801"/>
    </source>
</evidence>
<evidence type="ECO:0000259" key="21">
    <source>
        <dbReference type="Pfam" id="PF00912"/>
    </source>
</evidence>
<dbReference type="GO" id="GO:0008658">
    <property type="term" value="F:penicillin binding"/>
    <property type="evidence" value="ECO:0007669"/>
    <property type="project" value="InterPro"/>
</dbReference>
<evidence type="ECO:0000259" key="20">
    <source>
        <dbReference type="Pfam" id="PF00905"/>
    </source>
</evidence>
<keyword evidence="5" id="KW-1003">Cell membrane</keyword>
<name>A0A5M6DDS5_9BACT</name>
<evidence type="ECO:0000256" key="14">
    <source>
        <dbReference type="ARBA" id="ARBA00023268"/>
    </source>
</evidence>
<dbReference type="GO" id="GO:0005886">
    <property type="term" value="C:plasma membrane"/>
    <property type="evidence" value="ECO:0007669"/>
    <property type="project" value="UniProtKB-SubCell"/>
</dbReference>
<dbReference type="Pfam" id="PF00905">
    <property type="entry name" value="Transpeptidase"/>
    <property type="match status" value="1"/>
</dbReference>
<evidence type="ECO:0000256" key="1">
    <source>
        <dbReference type="ARBA" id="ARBA00004236"/>
    </source>
</evidence>
<keyword evidence="6" id="KW-0121">Carboxypeptidase</keyword>
<proteinExistence type="inferred from homology"/>
<keyword evidence="9" id="KW-0808">Transferase</keyword>
<gene>
    <name evidence="22" type="ORF">F0145_15050</name>
</gene>
<evidence type="ECO:0000313" key="23">
    <source>
        <dbReference type="Proteomes" id="UP000323426"/>
    </source>
</evidence>
<evidence type="ECO:0000256" key="17">
    <source>
        <dbReference type="ARBA" id="ARBA00049902"/>
    </source>
</evidence>
<comment type="similarity">
    <text evidence="4">In the N-terminal section; belongs to the glycosyltransferase 51 family.</text>
</comment>
<evidence type="ECO:0000313" key="22">
    <source>
        <dbReference type="EMBL" id="KAA5544259.1"/>
    </source>
</evidence>
<feature type="domain" description="Glycosyl transferase family 51" evidence="21">
    <location>
        <begin position="123"/>
        <end position="294"/>
    </location>
</feature>
<evidence type="ECO:0000256" key="16">
    <source>
        <dbReference type="ARBA" id="ARBA00034000"/>
    </source>
</evidence>
<dbReference type="GO" id="GO:0071555">
    <property type="term" value="P:cell wall organization"/>
    <property type="evidence" value="ECO:0007669"/>
    <property type="project" value="UniProtKB-KW"/>
</dbReference>
<dbReference type="GO" id="GO:0009252">
    <property type="term" value="P:peptidoglycan biosynthetic process"/>
    <property type="evidence" value="ECO:0007669"/>
    <property type="project" value="UniProtKB-KW"/>
</dbReference>
<dbReference type="InterPro" id="IPR012338">
    <property type="entry name" value="Beta-lactam/transpept-like"/>
</dbReference>
<comment type="catalytic activity">
    <reaction evidence="17">
        <text>[GlcNAc-(1-&gt;4)-Mur2Ac(oyl-L-Ala-gamma-D-Glu-L-Lys-D-Ala-D-Ala)](n)-di-trans,octa-cis-undecaprenyl diphosphate + beta-D-GlcNAc-(1-&gt;4)-Mur2Ac(oyl-L-Ala-gamma-D-Glu-L-Lys-D-Ala-D-Ala)-di-trans,octa-cis-undecaprenyl diphosphate = [GlcNAc-(1-&gt;4)-Mur2Ac(oyl-L-Ala-gamma-D-Glu-L-Lys-D-Ala-D-Ala)](n+1)-di-trans,octa-cis-undecaprenyl diphosphate + di-trans,octa-cis-undecaprenyl diphosphate + H(+)</text>
        <dbReference type="Rhea" id="RHEA:23708"/>
        <dbReference type="Rhea" id="RHEA-COMP:9602"/>
        <dbReference type="Rhea" id="RHEA-COMP:9603"/>
        <dbReference type="ChEBI" id="CHEBI:15378"/>
        <dbReference type="ChEBI" id="CHEBI:58405"/>
        <dbReference type="ChEBI" id="CHEBI:60033"/>
        <dbReference type="ChEBI" id="CHEBI:78435"/>
        <dbReference type="EC" id="2.4.99.28"/>
    </reaction>
</comment>
<dbReference type="PANTHER" id="PTHR32282">
    <property type="entry name" value="BINDING PROTEIN TRANSPEPTIDASE, PUTATIVE-RELATED"/>
    <property type="match status" value="1"/>
</dbReference>
<keyword evidence="11" id="KW-0133">Cell shape</keyword>
<feature type="region of interest" description="Disordered" evidence="18">
    <location>
        <begin position="800"/>
        <end position="822"/>
    </location>
</feature>
<comment type="catalytic activity">
    <reaction evidence="16">
        <text>Preferential cleavage: (Ac)2-L-Lys-D-Ala-|-D-Ala. Also transpeptidation of peptidyl-alanyl moieties that are N-acyl substituents of D-alanine.</text>
        <dbReference type="EC" id="3.4.16.4"/>
    </reaction>
</comment>
<dbReference type="AlphaFoldDB" id="A0A5M6DDS5"/>
<evidence type="ECO:0000256" key="13">
    <source>
        <dbReference type="ARBA" id="ARBA00023136"/>
    </source>
</evidence>
<dbReference type="SUPFAM" id="SSF56601">
    <property type="entry name" value="beta-lactamase/transpeptidase-like"/>
    <property type="match status" value="1"/>
</dbReference>
<evidence type="ECO:0000256" key="4">
    <source>
        <dbReference type="ARBA" id="ARBA00007739"/>
    </source>
</evidence>
<comment type="caution">
    <text evidence="22">The sequence shown here is derived from an EMBL/GenBank/DDBJ whole genome shotgun (WGS) entry which is preliminary data.</text>
</comment>
<evidence type="ECO:0000256" key="19">
    <source>
        <dbReference type="SAM" id="Phobius"/>
    </source>
</evidence>
<dbReference type="InterPro" id="IPR001264">
    <property type="entry name" value="Glyco_trans_51"/>
</dbReference>
<evidence type="ECO:0000256" key="3">
    <source>
        <dbReference type="ARBA" id="ARBA00007090"/>
    </source>
</evidence>
<evidence type="ECO:0000256" key="7">
    <source>
        <dbReference type="ARBA" id="ARBA00022670"/>
    </source>
</evidence>
<sequence length="822" mass="94049">MRAIGQFIGQYLLHPISRFFRPQSGVFNGRHKSKLSAAYWQKQWQHLRAFNWRNLRTGNFKPVLRGAYKLILLVLLFWVGLYLAIYVGLFGRVPSRTALKARQNHTASEVYSTDNILLGRYYIQDRTNVNFENISPTAVKALIATEDARFYDHSGVDYRSLLRVLFKTMLLQEEKSGGGSTISQQLVKNLYPRRQYYFLSTPINKLREMIIARRLENIYSKTEILELYLNTVPMGGDLFGIERAARRFFNTTADSVKTEEAAVLIGMLKATTTYNPRLNLEKSRQRRNVVLNQMAKYGYLPPAQADSLKNLPLKLKYRYETHNDGLAPYFREQLRLELVKWCATQVKADGKPYNLYTDGLKIYTTLHAGMQTHAERAMRKRMARLQSQFDAHWKNRSPWGNNPEIMRAAMRRSKHYQKLKAAGLTDAAIQEQFRQPKEMNLFSWRGTIKRTLTPNDSLRYYERFLNTGLLAVEPETGYVRAWVGGIDHHTFKYDHVRSRRQAGSTFKPIVYTAALERGLEPCTYFPNQLQTYTESDNWTPHNADNKYGGEYSMRGALAHSVNTISAQVLMKTGLEPTISLARRLGIQSPLPKVPSLALGTADLSLLELVTAYATIANNGYRIKPVYIAKITDRNGKILRQHRPGAGVAKAVATEHAATMLELLKGVVQEGSANRLRSEFSLTLDIAGKTGTSQDHADGWFIGITPQLVTGVWVGAENPAVRFRTLSLGQGSNTALPIWGDFMSRVVRDREFANWRNSHFPLLPPELQQRLNCPSFLAEQPAVIKQTSFLDKLFDVFKSKKKERKERKKEEKEKKKGRGRFWD</sequence>
<keyword evidence="10" id="KW-0378">Hydrolase</keyword>
<keyword evidence="13 19" id="KW-0472">Membrane</keyword>
<keyword evidence="15" id="KW-0961">Cell wall biogenesis/degradation</keyword>
<keyword evidence="8" id="KW-0328">Glycosyltransferase</keyword>
<keyword evidence="12" id="KW-0573">Peptidoglycan synthesis</keyword>
<dbReference type="InterPro" id="IPR050396">
    <property type="entry name" value="Glycosyltr_51/Transpeptidase"/>
</dbReference>
<keyword evidence="23" id="KW-1185">Reference proteome</keyword>
<dbReference type="SUPFAM" id="SSF53955">
    <property type="entry name" value="Lysozyme-like"/>
    <property type="match status" value="1"/>
</dbReference>
<dbReference type="Pfam" id="PF00912">
    <property type="entry name" value="Transgly"/>
    <property type="match status" value="1"/>
</dbReference>
<dbReference type="GO" id="GO:0008955">
    <property type="term" value="F:peptidoglycan glycosyltransferase activity"/>
    <property type="evidence" value="ECO:0007669"/>
    <property type="project" value="UniProtKB-EC"/>
</dbReference>